<keyword evidence="1" id="KW-0472">Membrane</keyword>
<dbReference type="AlphaFoldDB" id="A0A086Y1E4"/>
<keyword evidence="1" id="KW-1133">Transmembrane helix</keyword>
<organism evidence="2 3">
    <name type="scientific">Paenirhodobacter enshiensis</name>
    <dbReference type="NCBI Taxonomy" id="1105367"/>
    <lineage>
        <taxon>Bacteria</taxon>
        <taxon>Pseudomonadati</taxon>
        <taxon>Pseudomonadota</taxon>
        <taxon>Alphaproteobacteria</taxon>
        <taxon>Rhodobacterales</taxon>
        <taxon>Rhodobacter group</taxon>
        <taxon>Paenirhodobacter</taxon>
    </lineage>
</organism>
<feature type="transmembrane region" description="Helical" evidence="1">
    <location>
        <begin position="36"/>
        <end position="58"/>
    </location>
</feature>
<protein>
    <recommendedName>
        <fullName evidence="4">DUF2798 domain-containing protein</fullName>
    </recommendedName>
</protein>
<dbReference type="Pfam" id="PF11391">
    <property type="entry name" value="DUF2798"/>
    <property type="match status" value="1"/>
</dbReference>
<dbReference type="Proteomes" id="UP000028824">
    <property type="component" value="Unassembled WGS sequence"/>
</dbReference>
<comment type="caution">
    <text evidence="2">The sequence shown here is derived from an EMBL/GenBank/DDBJ whole genome shotgun (WGS) entry which is preliminary data.</text>
</comment>
<evidence type="ECO:0000313" key="2">
    <source>
        <dbReference type="EMBL" id="KFI28094.1"/>
    </source>
</evidence>
<dbReference type="STRING" id="1105367.CG50_14370"/>
<proteinExistence type="predicted"/>
<sequence>MKLSRKRVMQVAMPLTMSTLMTLFMSYTHLPEGERFGPFWLSIWSMACPVAILLVQVVRPAVSHVIERLAQRTGIELI</sequence>
<evidence type="ECO:0008006" key="4">
    <source>
        <dbReference type="Google" id="ProtNLM"/>
    </source>
</evidence>
<dbReference type="RefSeq" id="WP_036636144.1">
    <property type="nucleotide sequence ID" value="NZ_CAXYYU010000091.1"/>
</dbReference>
<evidence type="ECO:0000256" key="1">
    <source>
        <dbReference type="SAM" id="Phobius"/>
    </source>
</evidence>
<evidence type="ECO:0000313" key="3">
    <source>
        <dbReference type="Proteomes" id="UP000028824"/>
    </source>
</evidence>
<dbReference type="EMBL" id="JFZB01000007">
    <property type="protein sequence ID" value="KFI28094.1"/>
    <property type="molecule type" value="Genomic_DNA"/>
</dbReference>
<keyword evidence="1" id="KW-0812">Transmembrane</keyword>
<keyword evidence="3" id="KW-1185">Reference proteome</keyword>
<dbReference type="OrthoDB" id="6007993at2"/>
<name>A0A086Y1E4_9RHOB</name>
<feature type="transmembrane region" description="Helical" evidence="1">
    <location>
        <begin position="12"/>
        <end position="30"/>
    </location>
</feature>
<dbReference type="InterPro" id="IPR021529">
    <property type="entry name" value="DUF2798"/>
</dbReference>
<accession>A0A086Y1E4</accession>
<gene>
    <name evidence="2" type="ORF">CG50_14370</name>
</gene>
<reference evidence="2 3" key="1">
    <citation type="submission" date="2014-03" db="EMBL/GenBank/DDBJ databases">
        <title>Genome of Paenirhodobacter enshiensis DW2-9.</title>
        <authorList>
            <person name="Wang D."/>
            <person name="Wang G."/>
        </authorList>
    </citation>
    <scope>NUCLEOTIDE SEQUENCE [LARGE SCALE GENOMIC DNA]</scope>
    <source>
        <strain evidence="2 3">DW2-9</strain>
    </source>
</reference>